<dbReference type="InParanoid" id="D8SRB4"/>
<gene>
    <name evidence="2" type="ORF">SELMODRAFT_424884</name>
</gene>
<dbReference type="EMBL" id="GL377635">
    <property type="protein sequence ID" value="EFJ13019.1"/>
    <property type="molecule type" value="Genomic_DNA"/>
</dbReference>
<dbReference type="AlphaFoldDB" id="D8SRB4"/>
<protein>
    <submittedName>
        <fullName evidence="2">Uncharacterized protein</fullName>
    </submittedName>
</protein>
<sequence length="116" mass="13256">MEFSFHKRRYFQSLELSTLESDPRARQIDTGELIRFPLEIGLYGVCKPYSMESKQPAHCRGRARNARGVAAPKGTVIDPKTNRNLYDRSTRLATVLWAILSEASAWFVMVKTNYTA</sequence>
<proteinExistence type="predicted"/>
<reference evidence="2 3" key="1">
    <citation type="journal article" date="2011" name="Science">
        <title>The Selaginella genome identifies genetic changes associated with the evolution of vascular plants.</title>
        <authorList>
            <person name="Banks J.A."/>
            <person name="Nishiyama T."/>
            <person name="Hasebe M."/>
            <person name="Bowman J.L."/>
            <person name="Gribskov M."/>
            <person name="dePamphilis C."/>
            <person name="Albert V.A."/>
            <person name="Aono N."/>
            <person name="Aoyama T."/>
            <person name="Ambrose B.A."/>
            <person name="Ashton N.W."/>
            <person name="Axtell M.J."/>
            <person name="Barker E."/>
            <person name="Barker M.S."/>
            <person name="Bennetzen J.L."/>
            <person name="Bonawitz N.D."/>
            <person name="Chapple C."/>
            <person name="Cheng C."/>
            <person name="Correa L.G."/>
            <person name="Dacre M."/>
            <person name="DeBarry J."/>
            <person name="Dreyer I."/>
            <person name="Elias M."/>
            <person name="Engstrom E.M."/>
            <person name="Estelle M."/>
            <person name="Feng L."/>
            <person name="Finet C."/>
            <person name="Floyd S.K."/>
            <person name="Frommer W.B."/>
            <person name="Fujita T."/>
            <person name="Gramzow L."/>
            <person name="Gutensohn M."/>
            <person name="Harholt J."/>
            <person name="Hattori M."/>
            <person name="Heyl A."/>
            <person name="Hirai T."/>
            <person name="Hiwatashi Y."/>
            <person name="Ishikawa M."/>
            <person name="Iwata M."/>
            <person name="Karol K.G."/>
            <person name="Koehler B."/>
            <person name="Kolukisaoglu U."/>
            <person name="Kubo M."/>
            <person name="Kurata T."/>
            <person name="Lalonde S."/>
            <person name="Li K."/>
            <person name="Li Y."/>
            <person name="Litt A."/>
            <person name="Lyons E."/>
            <person name="Manning G."/>
            <person name="Maruyama T."/>
            <person name="Michael T.P."/>
            <person name="Mikami K."/>
            <person name="Miyazaki S."/>
            <person name="Morinaga S."/>
            <person name="Murata T."/>
            <person name="Mueller-Roeber B."/>
            <person name="Nelson D.R."/>
            <person name="Obara M."/>
            <person name="Oguri Y."/>
            <person name="Olmstead R.G."/>
            <person name="Onodera N."/>
            <person name="Petersen B.L."/>
            <person name="Pils B."/>
            <person name="Prigge M."/>
            <person name="Rensing S.A."/>
            <person name="Riano-Pachon D.M."/>
            <person name="Roberts A.W."/>
            <person name="Sato Y."/>
            <person name="Scheller H.V."/>
            <person name="Schulz B."/>
            <person name="Schulz C."/>
            <person name="Shakirov E.V."/>
            <person name="Shibagaki N."/>
            <person name="Shinohara N."/>
            <person name="Shippen D.E."/>
            <person name="Soerensen I."/>
            <person name="Sotooka R."/>
            <person name="Sugimoto N."/>
            <person name="Sugita M."/>
            <person name="Sumikawa N."/>
            <person name="Tanurdzic M."/>
            <person name="Theissen G."/>
            <person name="Ulvskov P."/>
            <person name="Wakazuki S."/>
            <person name="Weng J.K."/>
            <person name="Willats W.W."/>
            <person name="Wipf D."/>
            <person name="Wolf P.G."/>
            <person name="Yang L."/>
            <person name="Zimmer A.D."/>
            <person name="Zhu Q."/>
            <person name="Mitros T."/>
            <person name="Hellsten U."/>
            <person name="Loque D."/>
            <person name="Otillar R."/>
            <person name="Salamov A."/>
            <person name="Schmutz J."/>
            <person name="Shapiro H."/>
            <person name="Lindquist E."/>
            <person name="Lucas S."/>
            <person name="Rokhsar D."/>
            <person name="Grigoriev I.V."/>
        </authorList>
    </citation>
    <scope>NUCLEOTIDE SEQUENCE [LARGE SCALE GENOMIC DNA]</scope>
</reference>
<keyword evidence="1" id="KW-0472">Membrane</keyword>
<dbReference type="KEGG" id="smo:SELMODRAFT_424884"/>
<dbReference type="HOGENOM" id="CLU_2101134_0_0_1"/>
<accession>D8SRB4</accession>
<evidence type="ECO:0000313" key="2">
    <source>
        <dbReference type="EMBL" id="EFJ13019.1"/>
    </source>
</evidence>
<dbReference type="Proteomes" id="UP000001514">
    <property type="component" value="Unassembled WGS sequence"/>
</dbReference>
<keyword evidence="1" id="KW-1133">Transmembrane helix</keyword>
<evidence type="ECO:0000256" key="1">
    <source>
        <dbReference type="SAM" id="Phobius"/>
    </source>
</evidence>
<name>D8SRB4_SELML</name>
<keyword evidence="1" id="KW-0812">Transmembrane</keyword>
<keyword evidence="3" id="KW-1185">Reference proteome</keyword>
<organism evidence="3">
    <name type="scientific">Selaginella moellendorffii</name>
    <name type="common">Spikemoss</name>
    <dbReference type="NCBI Taxonomy" id="88036"/>
    <lineage>
        <taxon>Eukaryota</taxon>
        <taxon>Viridiplantae</taxon>
        <taxon>Streptophyta</taxon>
        <taxon>Embryophyta</taxon>
        <taxon>Tracheophyta</taxon>
        <taxon>Lycopodiopsida</taxon>
        <taxon>Selaginellales</taxon>
        <taxon>Selaginellaceae</taxon>
        <taxon>Selaginella</taxon>
    </lineage>
</organism>
<evidence type="ECO:0000313" key="3">
    <source>
        <dbReference type="Proteomes" id="UP000001514"/>
    </source>
</evidence>
<feature type="transmembrane region" description="Helical" evidence="1">
    <location>
        <begin position="92"/>
        <end position="110"/>
    </location>
</feature>
<dbReference type="Gramene" id="EFJ13019">
    <property type="protein sequence ID" value="EFJ13019"/>
    <property type="gene ID" value="SELMODRAFT_424884"/>
</dbReference>